<proteinExistence type="predicted"/>
<reference evidence="2" key="2">
    <citation type="submission" date="2021-02" db="EMBL/GenBank/DDBJ databases">
        <authorList>
            <person name="Han P."/>
        </authorList>
    </citation>
    <scope>NUCLEOTIDE SEQUENCE</scope>
    <source>
        <strain evidence="2">Nitrosomonas nitrosa 18-3D</strain>
    </source>
</reference>
<reference evidence="3 4" key="1">
    <citation type="submission" date="2016-10" db="EMBL/GenBank/DDBJ databases">
        <authorList>
            <person name="de Groot N.N."/>
        </authorList>
    </citation>
    <scope>NUCLEOTIDE SEQUENCE [LARGE SCALE GENOMIC DNA]</scope>
    <source>
        <strain evidence="3 4">Nm146</strain>
    </source>
</reference>
<dbReference type="EMBL" id="FOUF01000005">
    <property type="protein sequence ID" value="SFM06197.1"/>
    <property type="molecule type" value="Genomic_DNA"/>
</dbReference>
<dbReference type="Proteomes" id="UP000601736">
    <property type="component" value="Unassembled WGS sequence"/>
</dbReference>
<feature type="transmembrane region" description="Helical" evidence="1">
    <location>
        <begin position="20"/>
        <end position="40"/>
    </location>
</feature>
<keyword evidence="4" id="KW-1185">Reference proteome</keyword>
<evidence type="ECO:0000313" key="4">
    <source>
        <dbReference type="Proteomes" id="UP000199561"/>
    </source>
</evidence>
<dbReference type="AlphaFoldDB" id="A0A1I4MSY9"/>
<keyword evidence="1" id="KW-0472">Membrane</keyword>
<evidence type="ECO:0000313" key="3">
    <source>
        <dbReference type="EMBL" id="SFM06197.1"/>
    </source>
</evidence>
<protein>
    <submittedName>
        <fullName evidence="3">Uncharacterized protein</fullName>
    </submittedName>
</protein>
<dbReference type="EMBL" id="CAJNAP010000007">
    <property type="protein sequence ID" value="CAE6497282.1"/>
    <property type="molecule type" value="Genomic_DNA"/>
</dbReference>
<sequence>MVAKLHENKSSFFKVMYSSLIILFISLFAISLLVVILSLFNSISSSFSTSSYPEALVLTSNNVENATSYE</sequence>
<keyword evidence="1" id="KW-0812">Transmembrane</keyword>
<name>A0A1I4MSY9_9PROT</name>
<evidence type="ECO:0000313" key="2">
    <source>
        <dbReference type="EMBL" id="CAE6497282.1"/>
    </source>
</evidence>
<organism evidence="3 4">
    <name type="scientific">Nitrosomonas nitrosa</name>
    <dbReference type="NCBI Taxonomy" id="52442"/>
    <lineage>
        <taxon>Bacteria</taxon>
        <taxon>Pseudomonadati</taxon>
        <taxon>Pseudomonadota</taxon>
        <taxon>Betaproteobacteria</taxon>
        <taxon>Nitrosomonadales</taxon>
        <taxon>Nitrosomonadaceae</taxon>
        <taxon>Nitrosomonas</taxon>
    </lineage>
</organism>
<evidence type="ECO:0000256" key="1">
    <source>
        <dbReference type="SAM" id="Phobius"/>
    </source>
</evidence>
<accession>A0A1I4MSY9</accession>
<dbReference type="Proteomes" id="UP000199561">
    <property type="component" value="Unassembled WGS sequence"/>
</dbReference>
<gene>
    <name evidence="2" type="ORF">NMYAN_150074</name>
    <name evidence="3" type="ORF">SAMN05421880_10573</name>
</gene>
<keyword evidence="1" id="KW-1133">Transmembrane helix</keyword>